<sequence>MAIGKNKKIGKKQNKKKIIDPFSKKNWFDIKAPSNFEIRDIGKTPVTKYSTPKEINDSLVGRSIWVSLGDLKDTHKDAFRKFCFRVQSVIGNKCLTTFNGMDITTDKLKSIVKKWTTLIEANVDVKTTDGFLLRFFAIGFTRRAKNQIKKTSYAKRSQVSFRPFLQLWP</sequence>
<evidence type="ECO:0000256" key="1">
    <source>
        <dbReference type="ARBA" id="ARBA00022490"/>
    </source>
</evidence>
<dbReference type="EMBL" id="JBDODL010000117">
    <property type="protein sequence ID" value="MES1918743.1"/>
    <property type="molecule type" value="Genomic_DNA"/>
</dbReference>
<accession>A0ABV2AH72</accession>
<comment type="caution">
    <text evidence="4">The sequence shown here is derived from an EMBL/GenBank/DDBJ whole genome shotgun (WGS) entry which is preliminary data.</text>
</comment>
<keyword evidence="2" id="KW-0689">Ribosomal protein</keyword>
<protein>
    <submittedName>
        <fullName evidence="4">Ribosomal 40S subunit protein S1B</fullName>
    </submittedName>
</protein>
<dbReference type="Pfam" id="PF01015">
    <property type="entry name" value="Ribosomal_S3Ae"/>
    <property type="match status" value="1"/>
</dbReference>
<dbReference type="PANTHER" id="PTHR11830">
    <property type="entry name" value="40S RIBOSOMAL PROTEIN S3A"/>
    <property type="match status" value="1"/>
</dbReference>
<evidence type="ECO:0000313" key="5">
    <source>
        <dbReference type="Proteomes" id="UP001439008"/>
    </source>
</evidence>
<evidence type="ECO:0000256" key="3">
    <source>
        <dbReference type="ARBA" id="ARBA00023274"/>
    </source>
</evidence>
<evidence type="ECO:0000256" key="2">
    <source>
        <dbReference type="ARBA" id="ARBA00022980"/>
    </source>
</evidence>
<gene>
    <name evidence="4" type="primary">RPS1</name>
    <name evidence="4" type="ORF">MHBO_000658</name>
</gene>
<dbReference type="InterPro" id="IPR001593">
    <property type="entry name" value="Ribosomal_eS1"/>
</dbReference>
<keyword evidence="3" id="KW-0687">Ribonucleoprotein</keyword>
<reference evidence="4 5" key="1">
    <citation type="journal article" date="2024" name="BMC Biol.">
        <title>Comparative genomics of Ascetosporea gives new insight into the evolutionary basis for animal parasitism in Rhizaria.</title>
        <authorList>
            <person name="Hiltunen Thoren M."/>
            <person name="Onut-Brannstrom I."/>
            <person name="Alfjorden A."/>
            <person name="Peckova H."/>
            <person name="Swords F."/>
            <person name="Hooper C."/>
            <person name="Holzer A.S."/>
            <person name="Bass D."/>
            <person name="Burki F."/>
        </authorList>
    </citation>
    <scope>NUCLEOTIDE SEQUENCE [LARGE SCALE GENOMIC DNA]</scope>
    <source>
        <strain evidence="4">20-A016</strain>
    </source>
</reference>
<proteinExistence type="predicted"/>
<name>A0ABV2AH72_9EUKA</name>
<dbReference type="Proteomes" id="UP001439008">
    <property type="component" value="Unassembled WGS sequence"/>
</dbReference>
<dbReference type="SMART" id="SM01397">
    <property type="entry name" value="Ribosomal_S3Ae"/>
    <property type="match status" value="1"/>
</dbReference>
<evidence type="ECO:0000313" key="4">
    <source>
        <dbReference type="EMBL" id="MES1918743.1"/>
    </source>
</evidence>
<keyword evidence="1" id="KW-0963">Cytoplasm</keyword>
<keyword evidence="5" id="KW-1185">Reference proteome</keyword>
<organism evidence="4 5">
    <name type="scientific">Bonamia ostreae</name>
    <dbReference type="NCBI Taxonomy" id="126728"/>
    <lineage>
        <taxon>Eukaryota</taxon>
        <taxon>Sar</taxon>
        <taxon>Rhizaria</taxon>
        <taxon>Endomyxa</taxon>
        <taxon>Ascetosporea</taxon>
        <taxon>Haplosporida</taxon>
        <taxon>Bonamia</taxon>
    </lineage>
</organism>